<dbReference type="GO" id="GO:0005524">
    <property type="term" value="F:ATP binding"/>
    <property type="evidence" value="ECO:0007669"/>
    <property type="project" value="UniProtKB-UniRule"/>
</dbReference>
<dbReference type="STRING" id="1891926.Fuma_06586"/>
<evidence type="ECO:0000259" key="14">
    <source>
        <dbReference type="PROSITE" id="PS51217"/>
    </source>
</evidence>
<dbReference type="Pfam" id="PF00580">
    <property type="entry name" value="UvrD-helicase"/>
    <property type="match status" value="1"/>
</dbReference>
<dbReference type="InterPro" id="IPR014016">
    <property type="entry name" value="UvrD-like_ATP-bd"/>
</dbReference>
<evidence type="ECO:0000256" key="8">
    <source>
        <dbReference type="ARBA" id="ARBA00034617"/>
    </source>
</evidence>
<name>A0A1P8WS72_9PLAN</name>
<evidence type="ECO:0000256" key="6">
    <source>
        <dbReference type="ARBA" id="ARBA00023125"/>
    </source>
</evidence>
<feature type="binding site" evidence="12">
    <location>
        <begin position="23"/>
        <end position="30"/>
    </location>
    <ligand>
        <name>ATP</name>
        <dbReference type="ChEBI" id="CHEBI:30616"/>
    </ligand>
</feature>
<keyword evidence="4 12" id="KW-0347">Helicase</keyword>
<sequence length="796" mass="88910">MTNLTEPQQQAVDHFEGPLMVLAGPGSGKTRVITHRIAKLLARGVAPNSILALTFTNKAAREMAERVDSLLNGVRVEVSTFHRFCARLLRRFHDHVGLKNNFTILDSSDQVALVRAIMKDVGFDTTTHDPRRILNRISKARNDLITAEDFRMQHEERVGDLLDAVVYEVFPEYERLLLHNNCVDFDALLLHVVDMLSGNDELREYLDLQFRFVLVDEYQDTNLAQYRIVRALSQHCPNLCATGDPDQSIYGWRGARPENIVQFEQDFGGTKIVSLDQNFRSTASIVRCADQLISHNPRRHRNALHTDNEEGPPVRMRVYSDGEMEANEIAAEIAELVNSGKRKYSDFAVFYRVNALSRSVETALSRHQVPFQVASGFSFYERAEVRDLIGYLRLIENSSDDVAFVRIVNRPARGIGDKTVQRLTEYARQNGVSLLDAAAKAADIPSLTARSRKPLKGFSDLIHKLQKKAESGNVRKLLERLIDEIDYFKLWKDENDEVDTDRKANIYELLRAAELYEDAQEDAEHPPSLQGFLELAGLTSEADSVDEHKGAVTLMTMHAAKGLEFPVVFVLGVESGLIPHERAIRDGDPASFQEERRLLFVAVTRAMEELNLTQTRQRDFRGVRRYTIASPFIPEMEMEVVAEDDQPAPQMRQPSALDEFVIKAKQRYQAAQSVPTAPKIMSAADLEKKLAAMKAGSAPDDAAGAAGDKGIEADRLRPASFVVESIGQMEAPATSTDADSLFAAGRPVRHPRYGRGVVLEASEGGSRATVTVLFEADDREETFVTAHCPLQPIGAG</sequence>
<accession>A0A1P8WS72</accession>
<dbReference type="AlphaFoldDB" id="A0A1P8WS72"/>
<dbReference type="GO" id="GO:0003677">
    <property type="term" value="F:DNA binding"/>
    <property type="evidence" value="ECO:0007669"/>
    <property type="project" value="UniProtKB-KW"/>
</dbReference>
<evidence type="ECO:0000256" key="3">
    <source>
        <dbReference type="ARBA" id="ARBA00022801"/>
    </source>
</evidence>
<keyword evidence="2 12" id="KW-0547">Nucleotide-binding</keyword>
<dbReference type="GO" id="GO:0016887">
    <property type="term" value="F:ATP hydrolysis activity"/>
    <property type="evidence" value="ECO:0007669"/>
    <property type="project" value="RHEA"/>
</dbReference>
<evidence type="ECO:0000313" key="16">
    <source>
        <dbReference type="Proteomes" id="UP000187735"/>
    </source>
</evidence>
<keyword evidence="3 12" id="KW-0378">Hydrolase</keyword>
<dbReference type="InterPro" id="IPR013986">
    <property type="entry name" value="DExx_box_DNA_helicase_dom_sf"/>
</dbReference>
<dbReference type="FunFam" id="1.10.486.10:FF:000003">
    <property type="entry name" value="ATP-dependent DNA helicase"/>
    <property type="match status" value="1"/>
</dbReference>
<dbReference type="GO" id="GO:0005829">
    <property type="term" value="C:cytosol"/>
    <property type="evidence" value="ECO:0007669"/>
    <property type="project" value="TreeGrafter"/>
</dbReference>
<feature type="domain" description="UvrD-like helicase ATP-binding" evidence="13">
    <location>
        <begin position="2"/>
        <end position="282"/>
    </location>
</feature>
<dbReference type="SUPFAM" id="SSF52540">
    <property type="entry name" value="P-loop containing nucleoside triphosphate hydrolases"/>
    <property type="match status" value="1"/>
</dbReference>
<dbReference type="EMBL" id="CP017641">
    <property type="protein sequence ID" value="APZ96912.1"/>
    <property type="molecule type" value="Genomic_DNA"/>
</dbReference>
<comment type="catalytic activity">
    <reaction evidence="11">
        <text>ATP + H2O = ADP + phosphate + H(+)</text>
        <dbReference type="Rhea" id="RHEA:13065"/>
        <dbReference type="ChEBI" id="CHEBI:15377"/>
        <dbReference type="ChEBI" id="CHEBI:15378"/>
        <dbReference type="ChEBI" id="CHEBI:30616"/>
        <dbReference type="ChEBI" id="CHEBI:43474"/>
        <dbReference type="ChEBI" id="CHEBI:456216"/>
        <dbReference type="EC" id="5.6.2.4"/>
    </reaction>
</comment>
<dbReference type="OrthoDB" id="9810135at2"/>
<proteinExistence type="inferred from homology"/>
<evidence type="ECO:0000259" key="13">
    <source>
        <dbReference type="PROSITE" id="PS51198"/>
    </source>
</evidence>
<dbReference type="Pfam" id="PF13361">
    <property type="entry name" value="UvrD_C"/>
    <property type="match status" value="1"/>
</dbReference>
<dbReference type="InterPro" id="IPR000212">
    <property type="entry name" value="DNA_helicase_UvrD/REP"/>
</dbReference>
<evidence type="ECO:0000256" key="11">
    <source>
        <dbReference type="ARBA" id="ARBA00048988"/>
    </source>
</evidence>
<organism evidence="15 16">
    <name type="scientific">Fuerstiella marisgermanici</name>
    <dbReference type="NCBI Taxonomy" id="1891926"/>
    <lineage>
        <taxon>Bacteria</taxon>
        <taxon>Pseudomonadati</taxon>
        <taxon>Planctomycetota</taxon>
        <taxon>Planctomycetia</taxon>
        <taxon>Planctomycetales</taxon>
        <taxon>Planctomycetaceae</taxon>
        <taxon>Fuerstiella</taxon>
    </lineage>
</organism>
<evidence type="ECO:0000256" key="12">
    <source>
        <dbReference type="PROSITE-ProRule" id="PRU00560"/>
    </source>
</evidence>
<feature type="domain" description="UvrD-like helicase C-terminal" evidence="14">
    <location>
        <begin position="283"/>
        <end position="562"/>
    </location>
</feature>
<dbReference type="PANTHER" id="PTHR11070:SF2">
    <property type="entry name" value="ATP-DEPENDENT DNA HELICASE SRS2"/>
    <property type="match status" value="1"/>
</dbReference>
<dbReference type="InterPro" id="IPR027417">
    <property type="entry name" value="P-loop_NTPase"/>
</dbReference>
<keyword evidence="5 12" id="KW-0067">ATP-binding</keyword>
<dbReference type="Gene3D" id="1.10.486.10">
    <property type="entry name" value="PCRA, domain 4"/>
    <property type="match status" value="1"/>
</dbReference>
<evidence type="ECO:0000256" key="5">
    <source>
        <dbReference type="ARBA" id="ARBA00022840"/>
    </source>
</evidence>
<dbReference type="PROSITE" id="PS51217">
    <property type="entry name" value="UVRD_HELICASE_CTER"/>
    <property type="match status" value="1"/>
</dbReference>
<keyword evidence="6" id="KW-0238">DNA-binding</keyword>
<keyword evidence="16" id="KW-1185">Reference proteome</keyword>
<evidence type="ECO:0000256" key="4">
    <source>
        <dbReference type="ARBA" id="ARBA00022806"/>
    </source>
</evidence>
<reference evidence="15 16" key="1">
    <citation type="journal article" date="2016" name="Front. Microbiol.">
        <title>Fuerstia marisgermanicae gen. nov., sp. nov., an Unusual Member of the Phylum Planctomycetes from the German Wadden Sea.</title>
        <authorList>
            <person name="Kohn T."/>
            <person name="Heuer A."/>
            <person name="Jogler M."/>
            <person name="Vollmers J."/>
            <person name="Boedeker C."/>
            <person name="Bunk B."/>
            <person name="Rast P."/>
            <person name="Borchert D."/>
            <person name="Glockner I."/>
            <person name="Freese H.M."/>
            <person name="Klenk H.P."/>
            <person name="Overmann J."/>
            <person name="Kaster A.K."/>
            <person name="Rohde M."/>
            <person name="Wiegand S."/>
            <person name="Jogler C."/>
        </authorList>
    </citation>
    <scope>NUCLEOTIDE SEQUENCE [LARGE SCALE GENOMIC DNA]</scope>
    <source>
        <strain evidence="15 16">NH11</strain>
    </source>
</reference>
<comment type="catalytic activity">
    <reaction evidence="8">
        <text>Couples ATP hydrolysis with the unwinding of duplex DNA by translocating in the 3'-5' direction.</text>
        <dbReference type="EC" id="5.6.2.4"/>
    </reaction>
</comment>
<evidence type="ECO:0000256" key="1">
    <source>
        <dbReference type="ARBA" id="ARBA00009922"/>
    </source>
</evidence>
<evidence type="ECO:0000256" key="9">
    <source>
        <dbReference type="ARBA" id="ARBA00034808"/>
    </source>
</evidence>
<dbReference type="CDD" id="cd17932">
    <property type="entry name" value="DEXQc_UvrD"/>
    <property type="match status" value="1"/>
</dbReference>
<dbReference type="RefSeq" id="WP_077027873.1">
    <property type="nucleotide sequence ID" value="NZ_CP017641.1"/>
</dbReference>
<comment type="similarity">
    <text evidence="1">Belongs to the helicase family. UvrD subfamily.</text>
</comment>
<evidence type="ECO:0000256" key="10">
    <source>
        <dbReference type="ARBA" id="ARBA00034923"/>
    </source>
</evidence>
<protein>
    <recommendedName>
        <fullName evidence="9">DNA 3'-5' helicase</fullName>
        <ecNumber evidence="9">5.6.2.4</ecNumber>
    </recommendedName>
    <alternativeName>
        <fullName evidence="10">DNA 3'-5' helicase II</fullName>
    </alternativeName>
</protein>
<dbReference type="InterPro" id="IPR014017">
    <property type="entry name" value="DNA_helicase_UvrD-like_C"/>
</dbReference>
<evidence type="ECO:0000256" key="2">
    <source>
        <dbReference type="ARBA" id="ARBA00022741"/>
    </source>
</evidence>
<evidence type="ECO:0000256" key="7">
    <source>
        <dbReference type="ARBA" id="ARBA00023235"/>
    </source>
</evidence>
<dbReference type="Gene3D" id="1.10.10.160">
    <property type="match status" value="1"/>
</dbReference>
<gene>
    <name evidence="15" type="primary">pcrA_2</name>
    <name evidence="15" type="ORF">Fuma_06586</name>
</gene>
<dbReference type="KEGG" id="fmr:Fuma_06586"/>
<dbReference type="Gene3D" id="3.40.50.300">
    <property type="entry name" value="P-loop containing nucleotide triphosphate hydrolases"/>
    <property type="match status" value="2"/>
</dbReference>
<dbReference type="PANTHER" id="PTHR11070">
    <property type="entry name" value="UVRD / RECB / PCRA DNA HELICASE FAMILY MEMBER"/>
    <property type="match status" value="1"/>
</dbReference>
<dbReference type="CDD" id="cd18807">
    <property type="entry name" value="SF1_C_UvrD"/>
    <property type="match status" value="1"/>
</dbReference>
<dbReference type="GO" id="GO:0033202">
    <property type="term" value="C:DNA helicase complex"/>
    <property type="evidence" value="ECO:0007669"/>
    <property type="project" value="TreeGrafter"/>
</dbReference>
<evidence type="ECO:0000313" key="15">
    <source>
        <dbReference type="EMBL" id="APZ96912.1"/>
    </source>
</evidence>
<dbReference type="GO" id="GO:0043138">
    <property type="term" value="F:3'-5' DNA helicase activity"/>
    <property type="evidence" value="ECO:0007669"/>
    <property type="project" value="UniProtKB-EC"/>
</dbReference>
<dbReference type="GO" id="GO:0000725">
    <property type="term" value="P:recombinational repair"/>
    <property type="evidence" value="ECO:0007669"/>
    <property type="project" value="TreeGrafter"/>
</dbReference>
<dbReference type="PROSITE" id="PS51198">
    <property type="entry name" value="UVRD_HELICASE_ATP_BIND"/>
    <property type="match status" value="1"/>
</dbReference>
<dbReference type="EC" id="5.6.2.4" evidence="9"/>
<dbReference type="Proteomes" id="UP000187735">
    <property type="component" value="Chromosome"/>
</dbReference>
<keyword evidence="7" id="KW-0413">Isomerase</keyword>